<evidence type="ECO:0000259" key="12">
    <source>
        <dbReference type="PROSITE" id="PS50867"/>
    </source>
</evidence>
<dbReference type="InterPro" id="IPR051357">
    <property type="entry name" value="H3K9_HMTase_SUVAR3-9"/>
</dbReference>
<dbReference type="SMART" id="SM00508">
    <property type="entry name" value="PostSET"/>
    <property type="match status" value="1"/>
</dbReference>
<comment type="caution">
    <text evidence="15">The sequence shown here is derived from an EMBL/GenBank/DDBJ whole genome shotgun (WGS) entry which is preliminary data.</text>
</comment>
<feature type="compositionally biased region" description="Polar residues" evidence="10">
    <location>
        <begin position="104"/>
        <end position="114"/>
    </location>
</feature>
<feature type="compositionally biased region" description="Low complexity" evidence="10">
    <location>
        <begin position="85"/>
        <end position="94"/>
    </location>
</feature>
<dbReference type="AlphaFoldDB" id="A0ABD3JYA8"/>
<dbReference type="PANTHER" id="PTHR45660:SF94">
    <property type="entry name" value="HISTONE-LYSINE N-METHYLTRANSFERASE, H3 LYSINE-9 SPECIFIC SUVH4"/>
    <property type="match status" value="1"/>
</dbReference>
<protein>
    <recommendedName>
        <fullName evidence="17">Histone-lysine N-methyltransferase, H3 lysine-9 specific SUVH4</fullName>
    </recommendedName>
</protein>
<feature type="compositionally biased region" description="Basic and acidic residues" evidence="10">
    <location>
        <begin position="47"/>
        <end position="80"/>
    </location>
</feature>
<dbReference type="Gene3D" id="2.30.280.10">
    <property type="entry name" value="SRA-YDG"/>
    <property type="match status" value="1"/>
</dbReference>
<organism evidence="15 16">
    <name type="scientific">Eucalyptus globulus</name>
    <name type="common">Tasmanian blue gum</name>
    <dbReference type="NCBI Taxonomy" id="34317"/>
    <lineage>
        <taxon>Eukaryota</taxon>
        <taxon>Viridiplantae</taxon>
        <taxon>Streptophyta</taxon>
        <taxon>Embryophyta</taxon>
        <taxon>Tracheophyta</taxon>
        <taxon>Spermatophyta</taxon>
        <taxon>Magnoliopsida</taxon>
        <taxon>eudicotyledons</taxon>
        <taxon>Gunneridae</taxon>
        <taxon>Pentapetalae</taxon>
        <taxon>rosids</taxon>
        <taxon>malvids</taxon>
        <taxon>Myrtales</taxon>
        <taxon>Myrtaceae</taxon>
        <taxon>Myrtoideae</taxon>
        <taxon>Eucalypteae</taxon>
        <taxon>Eucalyptus</taxon>
    </lineage>
</organism>
<evidence type="ECO:0000259" key="14">
    <source>
        <dbReference type="PROSITE" id="PS51015"/>
    </source>
</evidence>
<feature type="domain" description="Post-SET" evidence="13">
    <location>
        <begin position="780"/>
        <end position="796"/>
    </location>
</feature>
<sequence>MVVPSLQCMGSLSSDELRADGDGGAAEVVVVAAAAAPSSARGRGKSPKGEGGKEGAGKRDKEKDKEKEQEKGRGEAERDSSSPPTGAGAEAEAGTGTGTGTGTQRRCSARIQTKQRAEKELLVRRRVELLDKSDEAPAAGKRRNVGGRQRSGGESARAEKEAPKVEESAPAAAAVEEAVGGRESGGGCVELVENAGSEVERKSLVAGGGDNVATVGEKSDFAKVKETLRLFNKHYLHFVQEEEKRCNKEKAEKSKGSQKPKPKSKSKEQQKGSKQSKSNSKLSKGNSTEGDTKKLAMRPDLKAISKMLETNCVLNPKKRFGNIPGINVGHQFFSRAEMVVVGFHSHWLNGIDYMGQAYRKEYSNYTFPVAVAIVLSGMYEDDQDNADDVVYTGQGGHNLTGDKRQIKDQVLERGNLALKNCIDQNVPVRVIRGHESRSSYCGKVYTYDGLYQVVKYWAEKGISGYTVFKFRLRRMPGQPMLTTNQVQFVYGRAPNSVSEIRGLVCEDITGGKEDIPIPATNLVDDPPVAPTGYTYVKTIQVAKDIILPSASTGCNCRGGCIDPKICSCAKLNGSDFPYVQRDGGRLIEAKDVVYECGPNCGCGPGCVNRVSQKGIRYRLEVFRAPRKGWAVRSWDFIPSGAPVCEYIGILNRAEDMENASENNYIFDIDCLQTMRGLGGRERRSRDATSGTADQVEKHDEQKSEVPEFCIDAGSAGNIARFINHSCEPNLFVQCVLSSHQDIKLARVVLFAADNIPPLQELTYDYGYALDSVFGPDGKVKRMPCYCGAADCRKRLF</sequence>
<keyword evidence="6" id="KW-0156">Chromatin regulator</keyword>
<dbReference type="PROSITE" id="PS50280">
    <property type="entry name" value="SET"/>
    <property type="match status" value="1"/>
</dbReference>
<dbReference type="Pfam" id="PF05033">
    <property type="entry name" value="Pre-SET"/>
    <property type="match status" value="1"/>
</dbReference>
<dbReference type="GO" id="GO:0032259">
    <property type="term" value="P:methylation"/>
    <property type="evidence" value="ECO:0007669"/>
    <property type="project" value="UniProtKB-KW"/>
</dbReference>
<evidence type="ECO:0000256" key="6">
    <source>
        <dbReference type="ARBA" id="ARBA00022853"/>
    </source>
</evidence>
<dbReference type="Pfam" id="PF00856">
    <property type="entry name" value="SET"/>
    <property type="match status" value="1"/>
</dbReference>
<evidence type="ECO:0000313" key="16">
    <source>
        <dbReference type="Proteomes" id="UP001634007"/>
    </source>
</evidence>
<feature type="region of interest" description="Disordered" evidence="10">
    <location>
        <begin position="34"/>
        <end position="188"/>
    </location>
</feature>
<evidence type="ECO:0000256" key="10">
    <source>
        <dbReference type="SAM" id="MobiDB-lite"/>
    </source>
</evidence>
<dbReference type="SMART" id="SM00317">
    <property type="entry name" value="SET"/>
    <property type="match status" value="1"/>
</dbReference>
<feature type="compositionally biased region" description="Basic and acidic residues" evidence="10">
    <location>
        <begin position="115"/>
        <end position="135"/>
    </location>
</feature>
<dbReference type="InterPro" id="IPR007728">
    <property type="entry name" value="Pre-SET_dom"/>
</dbReference>
<dbReference type="FunFam" id="2.30.280.10:FF:000003">
    <property type="entry name" value="Histone-lysine N-methyltransferase, H3 lysine-9 specific SUVH5"/>
    <property type="match status" value="1"/>
</dbReference>
<evidence type="ECO:0000256" key="2">
    <source>
        <dbReference type="ARBA" id="ARBA00022454"/>
    </source>
</evidence>
<dbReference type="InterPro" id="IPR046341">
    <property type="entry name" value="SET_dom_sf"/>
</dbReference>
<dbReference type="InterPro" id="IPR001214">
    <property type="entry name" value="SET_dom"/>
</dbReference>
<feature type="compositionally biased region" description="Basic and acidic residues" evidence="10">
    <location>
        <begin position="242"/>
        <end position="255"/>
    </location>
</feature>
<dbReference type="Pfam" id="PF02182">
    <property type="entry name" value="SAD_SRA"/>
    <property type="match status" value="1"/>
</dbReference>
<proteinExistence type="predicted"/>
<feature type="region of interest" description="Disordered" evidence="10">
    <location>
        <begin position="1"/>
        <end position="20"/>
    </location>
</feature>
<evidence type="ECO:0000256" key="5">
    <source>
        <dbReference type="ARBA" id="ARBA00022691"/>
    </source>
</evidence>
<feature type="domain" description="SET" evidence="11">
    <location>
        <begin position="617"/>
        <end position="766"/>
    </location>
</feature>
<feature type="domain" description="YDG" evidence="14">
    <location>
        <begin position="321"/>
        <end position="474"/>
    </location>
</feature>
<dbReference type="InterPro" id="IPR036987">
    <property type="entry name" value="SRA-YDG_sf"/>
</dbReference>
<dbReference type="SMART" id="SM00466">
    <property type="entry name" value="SRA"/>
    <property type="match status" value="1"/>
</dbReference>
<dbReference type="SMART" id="SM00468">
    <property type="entry name" value="PreSET"/>
    <property type="match status" value="1"/>
</dbReference>
<evidence type="ECO:0000313" key="15">
    <source>
        <dbReference type="EMBL" id="KAL3731078.1"/>
    </source>
</evidence>
<dbReference type="PANTHER" id="PTHR45660">
    <property type="entry name" value="HISTONE-LYSINE N-METHYLTRANSFERASE SETMAR"/>
    <property type="match status" value="1"/>
</dbReference>
<reference evidence="15 16" key="1">
    <citation type="submission" date="2024-11" db="EMBL/GenBank/DDBJ databases">
        <title>Chromosome-level genome assembly of Eucalyptus globulus Labill. provides insights into its genome evolution.</title>
        <authorList>
            <person name="Li X."/>
        </authorList>
    </citation>
    <scope>NUCLEOTIDE SEQUENCE [LARGE SCALE GENOMIC DNA]</scope>
    <source>
        <strain evidence="15">CL2024</strain>
        <tissue evidence="15">Fresh tender leaves</tissue>
    </source>
</reference>
<dbReference type="Gene3D" id="2.170.270.10">
    <property type="entry name" value="SET domain"/>
    <property type="match status" value="1"/>
</dbReference>
<dbReference type="PROSITE" id="PS51575">
    <property type="entry name" value="SAM_MT43_SUVAR39_2"/>
    <property type="match status" value="1"/>
</dbReference>
<dbReference type="Proteomes" id="UP001634007">
    <property type="component" value="Unassembled WGS sequence"/>
</dbReference>
<dbReference type="InterPro" id="IPR015947">
    <property type="entry name" value="PUA-like_sf"/>
</dbReference>
<dbReference type="EMBL" id="JBJKBG010000007">
    <property type="protein sequence ID" value="KAL3731078.1"/>
    <property type="molecule type" value="Genomic_DNA"/>
</dbReference>
<evidence type="ECO:0000256" key="9">
    <source>
        <dbReference type="PROSITE-ProRule" id="PRU00358"/>
    </source>
</evidence>
<gene>
    <name evidence="15" type="ORF">ACJRO7_028015</name>
</gene>
<feature type="compositionally biased region" description="Low complexity" evidence="10">
    <location>
        <begin position="272"/>
        <end position="287"/>
    </location>
</feature>
<dbReference type="InterPro" id="IPR003105">
    <property type="entry name" value="SRA_YDG"/>
</dbReference>
<keyword evidence="16" id="KW-1185">Reference proteome</keyword>
<name>A0ABD3JYA8_EUCGL</name>
<dbReference type="GO" id="GO:0000775">
    <property type="term" value="C:chromosome, centromeric region"/>
    <property type="evidence" value="ECO:0007669"/>
    <property type="project" value="UniProtKB-SubCell"/>
</dbReference>
<dbReference type="GO" id="GO:0006325">
    <property type="term" value="P:chromatin organization"/>
    <property type="evidence" value="ECO:0007669"/>
    <property type="project" value="UniProtKB-KW"/>
</dbReference>
<dbReference type="SUPFAM" id="SSF88697">
    <property type="entry name" value="PUA domain-like"/>
    <property type="match status" value="1"/>
</dbReference>
<keyword evidence="2" id="KW-0158">Chromosome</keyword>
<evidence type="ECO:0000259" key="11">
    <source>
        <dbReference type="PROSITE" id="PS50280"/>
    </source>
</evidence>
<feature type="domain" description="Pre-SET" evidence="12">
    <location>
        <begin position="552"/>
        <end position="614"/>
    </location>
</feature>
<evidence type="ECO:0000256" key="8">
    <source>
        <dbReference type="ARBA" id="ARBA00023328"/>
    </source>
</evidence>
<dbReference type="PROSITE" id="PS50868">
    <property type="entry name" value="POST_SET"/>
    <property type="match status" value="1"/>
</dbReference>
<accession>A0ABD3JYA8</accession>
<evidence type="ECO:0000256" key="7">
    <source>
        <dbReference type="ARBA" id="ARBA00023242"/>
    </source>
</evidence>
<evidence type="ECO:0000256" key="3">
    <source>
        <dbReference type="ARBA" id="ARBA00022603"/>
    </source>
</evidence>
<dbReference type="InterPro" id="IPR003616">
    <property type="entry name" value="Post-SET_dom"/>
</dbReference>
<dbReference type="PROSITE" id="PS51015">
    <property type="entry name" value="YDG"/>
    <property type="match status" value="1"/>
</dbReference>
<dbReference type="GO" id="GO:0008168">
    <property type="term" value="F:methyltransferase activity"/>
    <property type="evidence" value="ECO:0007669"/>
    <property type="project" value="UniProtKB-KW"/>
</dbReference>
<keyword evidence="8" id="KW-0137">Centromere</keyword>
<evidence type="ECO:0008006" key="17">
    <source>
        <dbReference type="Google" id="ProtNLM"/>
    </source>
</evidence>
<keyword evidence="5" id="KW-0949">S-adenosyl-L-methionine</keyword>
<keyword evidence="7 9" id="KW-0539">Nucleus</keyword>
<dbReference type="SUPFAM" id="SSF82199">
    <property type="entry name" value="SET domain"/>
    <property type="match status" value="1"/>
</dbReference>
<comment type="subcellular location">
    <subcellularLocation>
        <location evidence="1">Chromosome</location>
        <location evidence="1">Centromere</location>
    </subcellularLocation>
    <subcellularLocation>
        <location evidence="9">Nucleus</location>
    </subcellularLocation>
</comment>
<feature type="compositionally biased region" description="Low complexity" evidence="10">
    <location>
        <begin position="168"/>
        <end position="178"/>
    </location>
</feature>
<dbReference type="GO" id="GO:0005634">
    <property type="term" value="C:nucleus"/>
    <property type="evidence" value="ECO:0007669"/>
    <property type="project" value="UniProtKB-SubCell"/>
</dbReference>
<feature type="region of interest" description="Disordered" evidence="10">
    <location>
        <begin position="679"/>
        <end position="702"/>
    </location>
</feature>
<dbReference type="InterPro" id="IPR025794">
    <property type="entry name" value="H3-K9-MeTrfase_plant"/>
</dbReference>
<feature type="region of interest" description="Disordered" evidence="10">
    <location>
        <begin position="242"/>
        <end position="296"/>
    </location>
</feature>
<evidence type="ECO:0000259" key="13">
    <source>
        <dbReference type="PROSITE" id="PS50868"/>
    </source>
</evidence>
<keyword evidence="3" id="KW-0489">Methyltransferase</keyword>
<evidence type="ECO:0000256" key="1">
    <source>
        <dbReference type="ARBA" id="ARBA00004584"/>
    </source>
</evidence>
<keyword evidence="4" id="KW-0808">Transferase</keyword>
<evidence type="ECO:0000256" key="4">
    <source>
        <dbReference type="ARBA" id="ARBA00022679"/>
    </source>
</evidence>
<feature type="compositionally biased region" description="Basic and acidic residues" evidence="10">
    <location>
        <begin position="156"/>
        <end position="167"/>
    </location>
</feature>
<dbReference type="PROSITE" id="PS50867">
    <property type="entry name" value="PRE_SET"/>
    <property type="match status" value="1"/>
</dbReference>